<protein>
    <submittedName>
        <fullName evidence="2">Uncharacterized protein</fullName>
    </submittedName>
</protein>
<keyword evidence="1" id="KW-1133">Transmembrane helix</keyword>
<reference evidence="2" key="1">
    <citation type="submission" date="2020-02" db="EMBL/GenBank/DDBJ databases">
        <authorList>
            <person name="Meier V. D."/>
        </authorList>
    </citation>
    <scope>NUCLEOTIDE SEQUENCE</scope>
    <source>
        <strain evidence="2">AVDCRST_MAG77</strain>
    </source>
</reference>
<organism evidence="2">
    <name type="scientific">uncultured Chloroflexota bacterium</name>
    <dbReference type="NCBI Taxonomy" id="166587"/>
    <lineage>
        <taxon>Bacteria</taxon>
        <taxon>Bacillati</taxon>
        <taxon>Chloroflexota</taxon>
        <taxon>environmental samples</taxon>
    </lineage>
</organism>
<gene>
    <name evidence="2" type="ORF">AVDCRST_MAG77-6049</name>
</gene>
<feature type="transmembrane region" description="Helical" evidence="1">
    <location>
        <begin position="20"/>
        <end position="43"/>
    </location>
</feature>
<proteinExistence type="predicted"/>
<keyword evidence="1" id="KW-0812">Transmembrane</keyword>
<dbReference type="EMBL" id="CADCTC010000314">
    <property type="protein sequence ID" value="CAA9305416.1"/>
    <property type="molecule type" value="Genomic_DNA"/>
</dbReference>
<name>A0A6J4KHW1_9CHLR</name>
<accession>A0A6J4KHW1</accession>
<evidence type="ECO:0000256" key="1">
    <source>
        <dbReference type="SAM" id="Phobius"/>
    </source>
</evidence>
<keyword evidence="1" id="KW-0472">Membrane</keyword>
<evidence type="ECO:0000313" key="2">
    <source>
        <dbReference type="EMBL" id="CAA9305416.1"/>
    </source>
</evidence>
<sequence length="154" mass="16214">MEVRTAPRPHAVPLEGPAAVLGLCGAAAAFLVSAWLFLAPGLIGAAGLGRTASLIWTAASATPLPLAAAERTLVLSYVESYRANDALVEVRPGVEAKRSNVEGVRLDGRTVYYDVLSHQSFGPLRSGRVGRDDVHILSREGDGPVAVVIYALKR</sequence>
<dbReference type="AlphaFoldDB" id="A0A6J4KHW1"/>